<dbReference type="Gene3D" id="3.40.50.300">
    <property type="entry name" value="P-loop containing nucleotide triphosphate hydrolases"/>
    <property type="match status" value="1"/>
</dbReference>
<dbReference type="GO" id="GO:0042742">
    <property type="term" value="P:defense response to bacterium"/>
    <property type="evidence" value="ECO:0007669"/>
    <property type="project" value="UniProtKB-ARBA"/>
</dbReference>
<feature type="domain" description="AAA+ ATPase" evidence="7">
    <location>
        <begin position="181"/>
        <end position="326"/>
    </location>
</feature>
<evidence type="ECO:0000256" key="1">
    <source>
        <dbReference type="ARBA" id="ARBA00008894"/>
    </source>
</evidence>
<dbReference type="GO" id="GO:0005524">
    <property type="term" value="F:ATP binding"/>
    <property type="evidence" value="ECO:0007669"/>
    <property type="project" value="UniProtKB-KW"/>
</dbReference>
<gene>
    <name evidence="9 10 11" type="primary">LOC120256796</name>
</gene>
<dbReference type="GeneID" id="120256796"/>
<dbReference type="Gene3D" id="1.10.8.430">
    <property type="entry name" value="Helical domain of apoptotic protease-activating factors"/>
    <property type="match status" value="1"/>
</dbReference>
<dbReference type="Gene3D" id="1.10.10.10">
    <property type="entry name" value="Winged helix-like DNA-binding domain superfamily/Winged helix DNA-binding domain"/>
    <property type="match status" value="1"/>
</dbReference>
<dbReference type="GO" id="GO:0043531">
    <property type="term" value="F:ADP binding"/>
    <property type="evidence" value="ECO:0007669"/>
    <property type="project" value="InterPro"/>
</dbReference>
<dbReference type="AlphaFoldDB" id="A0AB40AZG3"/>
<keyword evidence="4" id="KW-0067">ATP-binding</keyword>
<dbReference type="InterPro" id="IPR055414">
    <property type="entry name" value="LRR_R13L4/SHOC2-like"/>
</dbReference>
<dbReference type="Pfam" id="PF23598">
    <property type="entry name" value="LRR_14"/>
    <property type="match status" value="1"/>
</dbReference>
<dbReference type="InterPro" id="IPR058922">
    <property type="entry name" value="WHD_DRP"/>
</dbReference>
<feature type="chain" id="PRO_5044720508" evidence="6">
    <location>
        <begin position="18"/>
        <end position="931"/>
    </location>
</feature>
<evidence type="ECO:0000313" key="10">
    <source>
        <dbReference type="RefSeq" id="XP_039120396.1"/>
    </source>
</evidence>
<comment type="similarity">
    <text evidence="1">Belongs to the disease resistance NB-LRR family.</text>
</comment>
<dbReference type="FunFam" id="1.10.8.430:FF:000003">
    <property type="entry name" value="Probable disease resistance protein At5g66910"/>
    <property type="match status" value="1"/>
</dbReference>
<evidence type="ECO:0000313" key="8">
    <source>
        <dbReference type="Proteomes" id="UP001515500"/>
    </source>
</evidence>
<accession>A0AB40AZG3</accession>
<dbReference type="Pfam" id="PF23559">
    <property type="entry name" value="WHD_DRP"/>
    <property type="match status" value="1"/>
</dbReference>
<evidence type="ECO:0000313" key="11">
    <source>
        <dbReference type="RefSeq" id="XP_039120397.1"/>
    </source>
</evidence>
<evidence type="ECO:0000256" key="5">
    <source>
        <dbReference type="SAM" id="Coils"/>
    </source>
</evidence>
<organism evidence="8 10">
    <name type="scientific">Dioscorea cayennensis subsp. rotundata</name>
    <name type="common">White Guinea yam</name>
    <name type="synonym">Dioscorea rotundata</name>
    <dbReference type="NCBI Taxonomy" id="55577"/>
    <lineage>
        <taxon>Eukaryota</taxon>
        <taxon>Viridiplantae</taxon>
        <taxon>Streptophyta</taxon>
        <taxon>Embryophyta</taxon>
        <taxon>Tracheophyta</taxon>
        <taxon>Spermatophyta</taxon>
        <taxon>Magnoliopsida</taxon>
        <taxon>Liliopsida</taxon>
        <taxon>Dioscoreales</taxon>
        <taxon>Dioscoreaceae</taxon>
        <taxon>Dioscorea</taxon>
    </lineage>
</organism>
<dbReference type="GO" id="GO:0002758">
    <property type="term" value="P:innate immune response-activating signaling pathway"/>
    <property type="evidence" value="ECO:0007669"/>
    <property type="project" value="UniProtKB-ARBA"/>
</dbReference>
<dbReference type="InterPro" id="IPR002182">
    <property type="entry name" value="NB-ARC"/>
</dbReference>
<evidence type="ECO:0000256" key="4">
    <source>
        <dbReference type="ARBA" id="ARBA00022840"/>
    </source>
</evidence>
<evidence type="ECO:0000256" key="3">
    <source>
        <dbReference type="ARBA" id="ARBA00022821"/>
    </source>
</evidence>
<dbReference type="PRINTS" id="PR00364">
    <property type="entry name" value="DISEASERSIST"/>
</dbReference>
<dbReference type="InterPro" id="IPR050905">
    <property type="entry name" value="Plant_NBS-LRR"/>
</dbReference>
<dbReference type="FunFam" id="3.40.50.300:FF:001091">
    <property type="entry name" value="Probable disease resistance protein At1g61300"/>
    <property type="match status" value="1"/>
</dbReference>
<dbReference type="RefSeq" id="XP_039120397.1">
    <property type="nucleotide sequence ID" value="XM_039264463.1"/>
</dbReference>
<evidence type="ECO:0000259" key="7">
    <source>
        <dbReference type="SMART" id="SM00382"/>
    </source>
</evidence>
<reference evidence="9 10" key="1">
    <citation type="submission" date="2025-04" db="UniProtKB">
        <authorList>
            <consortium name="RefSeq"/>
        </authorList>
    </citation>
    <scope>IDENTIFICATION</scope>
</reference>
<protein>
    <submittedName>
        <fullName evidence="9 10">Disease resistance protein SUMM2-like</fullName>
    </submittedName>
</protein>
<sequence length="931" mass="106773">MAAVTPIVMPIVSACLGAFCACINPDIQEKLKFIKKSTKDFLDDAERALKDLKDNYVLRDQELLASRHGMQLTPQAQRWHEKVQINEKETKMKEINDDYTNRGRLIGSCSLNCWANYKISQRSIKLFKEIKTLKTEHNDFKEITESQPPRVVREIPTSIIAVDSVIKLNLEKVRGYLADDNVSMVGIWGMGGVGKTTLLNEINNSLQDGDTNLWFKHVIYLVVSKEPQFEKLQMEISKRLGLPCDSEKGDVFEFLKNKDFLLLLDDIWNRVDLPETLGIPLPHQQDQNCGDRGQRYKHKVIFTSRKDDVCAQMKADRRIKVECLCTEDAWRLFKQHANEGFISSSTYHEKLARKVMKKCCGLPLALKVVGSAMSNKKTPEEWKDMLTSLCKLDYQTITHDMEELLFHTLKLSYDNLVSDTLRECFLCCAQWPEDERILAYDLIEYWIGFGLIYDFENIGEAFNRGYSLIRKLNEVCLLELEYDFDSNEDYVKLHDVIHDMALWIFSECGEKKNKLIVVTSDGLRHSLKWEAVSWQETERILLRGFNMKSHLELLSYQNIDENDQASITPTSPRYPNLKSVSIKLNGHCLWYHDSLLNFFPYMPSLIYLNLSGSSISDLSKEIRLLVNLRYLNISCTDIQSLPPELEDLNELKYFICRGFPYGRRVDGLSIMSRLPKLQVLDLFHTTGLEADDLSLLKGRVKGIGMNVTSVGILGLLKYLPTWNISIEGLQNMCTLQLCDLSDKHCEGLMKLRISMCDFDELLINGSVRHIKLGNLKKLKQITWPETVPSECVSRLTYVSFMSCNSLKSLSSVVHLPCLRTLVVECCSAMEELIDPADMQLASFGRAIFPSLQSLNIYNLPNLVSLSTCPLDFPVLSDLYLESCPKLKKLNFKSSIVNNKFKEVMVIGRGLWEGLEWEDTSIQSHLTKFRNI</sequence>
<evidence type="ECO:0000313" key="9">
    <source>
        <dbReference type="RefSeq" id="XP_039120395.1"/>
    </source>
</evidence>
<name>A0AB40AZG3_DIOCR</name>
<keyword evidence="5" id="KW-0175">Coiled coil</keyword>
<dbReference type="Gene3D" id="3.80.10.10">
    <property type="entry name" value="Ribonuclease Inhibitor"/>
    <property type="match status" value="2"/>
</dbReference>
<feature type="signal peptide" evidence="6">
    <location>
        <begin position="1"/>
        <end position="17"/>
    </location>
</feature>
<dbReference type="InterPro" id="IPR042197">
    <property type="entry name" value="Apaf_helical"/>
</dbReference>
<evidence type="ECO:0000256" key="2">
    <source>
        <dbReference type="ARBA" id="ARBA00022737"/>
    </source>
</evidence>
<dbReference type="FunFam" id="1.10.10.10:FF:000322">
    <property type="entry name" value="Probable disease resistance protein At1g63360"/>
    <property type="match status" value="1"/>
</dbReference>
<dbReference type="InterPro" id="IPR003593">
    <property type="entry name" value="AAA+_ATPase"/>
</dbReference>
<proteinExistence type="inferred from homology"/>
<dbReference type="InterPro" id="IPR032675">
    <property type="entry name" value="LRR_dom_sf"/>
</dbReference>
<dbReference type="Pfam" id="PF00931">
    <property type="entry name" value="NB-ARC"/>
    <property type="match status" value="1"/>
</dbReference>
<dbReference type="Proteomes" id="UP001515500">
    <property type="component" value="Unplaced"/>
</dbReference>
<dbReference type="SUPFAM" id="SSF52540">
    <property type="entry name" value="P-loop containing nucleoside triphosphate hydrolases"/>
    <property type="match status" value="1"/>
</dbReference>
<dbReference type="RefSeq" id="XP_039120396.1">
    <property type="nucleotide sequence ID" value="XM_039264462.1"/>
</dbReference>
<keyword evidence="2" id="KW-0677">Repeat</keyword>
<dbReference type="InterPro" id="IPR027417">
    <property type="entry name" value="P-loop_NTPase"/>
</dbReference>
<dbReference type="GO" id="GO:0009626">
    <property type="term" value="P:plant-type hypersensitive response"/>
    <property type="evidence" value="ECO:0007669"/>
    <property type="project" value="UniProtKB-ARBA"/>
</dbReference>
<dbReference type="InterPro" id="IPR036388">
    <property type="entry name" value="WH-like_DNA-bd_sf"/>
</dbReference>
<feature type="coiled-coil region" evidence="5">
    <location>
        <begin position="35"/>
        <end position="62"/>
    </location>
</feature>
<dbReference type="SUPFAM" id="SSF52058">
    <property type="entry name" value="L domain-like"/>
    <property type="match status" value="1"/>
</dbReference>
<dbReference type="SMART" id="SM00382">
    <property type="entry name" value="AAA"/>
    <property type="match status" value="1"/>
</dbReference>
<keyword evidence="6" id="KW-0732">Signal</keyword>
<keyword evidence="3" id="KW-0611">Plant defense</keyword>
<keyword evidence="8" id="KW-1185">Reference proteome</keyword>
<keyword evidence="4" id="KW-0547">Nucleotide-binding</keyword>
<dbReference type="RefSeq" id="XP_039120395.1">
    <property type="nucleotide sequence ID" value="XM_039264461.1"/>
</dbReference>
<evidence type="ECO:0000256" key="6">
    <source>
        <dbReference type="SAM" id="SignalP"/>
    </source>
</evidence>
<dbReference type="PANTHER" id="PTHR33463">
    <property type="entry name" value="NB-ARC DOMAIN-CONTAINING PROTEIN-RELATED"/>
    <property type="match status" value="1"/>
</dbReference>